<keyword evidence="3" id="KW-1185">Reference proteome</keyword>
<reference evidence="2 3" key="1">
    <citation type="submission" date="2019-03" db="EMBL/GenBank/DDBJ databases">
        <authorList>
            <person name="Gaulin E."/>
            <person name="Dumas B."/>
        </authorList>
    </citation>
    <scope>NUCLEOTIDE SEQUENCE [LARGE SCALE GENOMIC DNA]</scope>
    <source>
        <strain evidence="2">CBS 568.67</strain>
    </source>
</reference>
<dbReference type="Proteomes" id="UP000332933">
    <property type="component" value="Unassembled WGS sequence"/>
</dbReference>
<protein>
    <submittedName>
        <fullName evidence="2">Aste57867_1318 protein</fullName>
    </submittedName>
</protein>
<reference evidence="1" key="2">
    <citation type="submission" date="2019-06" db="EMBL/GenBank/DDBJ databases">
        <title>Genomics analysis of Aphanomyces spp. identifies a new class of oomycete effector associated with host adaptation.</title>
        <authorList>
            <person name="Gaulin E."/>
        </authorList>
    </citation>
    <scope>NUCLEOTIDE SEQUENCE</scope>
    <source>
        <strain evidence="1">CBS 578.67</strain>
    </source>
</reference>
<organism evidence="2 3">
    <name type="scientific">Aphanomyces stellatus</name>
    <dbReference type="NCBI Taxonomy" id="120398"/>
    <lineage>
        <taxon>Eukaryota</taxon>
        <taxon>Sar</taxon>
        <taxon>Stramenopiles</taxon>
        <taxon>Oomycota</taxon>
        <taxon>Saprolegniomycetes</taxon>
        <taxon>Saprolegniales</taxon>
        <taxon>Verrucalvaceae</taxon>
        <taxon>Aphanomyces</taxon>
    </lineage>
</organism>
<sequence length="109" mass="12060">MTIDEVSTAKGYHPNTVRTWTNDEVKLEAQVEDGHAHDVRVVTTKYKASAKKQSPFKGIARGPRCPPAELNRLRDCFAQASARSLTKMDVMAQCCGLHGYTSKSVEAKH</sequence>
<dbReference type="EMBL" id="VJMH01000099">
    <property type="protein sequence ID" value="KAF0719034.1"/>
    <property type="molecule type" value="Genomic_DNA"/>
</dbReference>
<evidence type="ECO:0000313" key="2">
    <source>
        <dbReference type="EMBL" id="VFT78537.1"/>
    </source>
</evidence>
<dbReference type="EMBL" id="CAADRA010000099">
    <property type="protein sequence ID" value="VFT78537.1"/>
    <property type="molecule type" value="Genomic_DNA"/>
</dbReference>
<evidence type="ECO:0000313" key="3">
    <source>
        <dbReference type="Proteomes" id="UP000332933"/>
    </source>
</evidence>
<name>A0A485K664_9STRA</name>
<gene>
    <name evidence="2" type="primary">Aste57867_1318</name>
    <name evidence="1" type="ORF">As57867_001317</name>
    <name evidence="2" type="ORF">ASTE57867_1318</name>
</gene>
<accession>A0A485K664</accession>
<evidence type="ECO:0000313" key="1">
    <source>
        <dbReference type="EMBL" id="KAF0719034.1"/>
    </source>
</evidence>
<proteinExistence type="predicted"/>
<dbReference type="AlphaFoldDB" id="A0A485K664"/>